<dbReference type="PANTHER" id="PTHR33695:SF1">
    <property type="entry name" value="LIPOPROTEIN SIGNAL PEPTIDASE"/>
    <property type="match status" value="1"/>
</dbReference>
<feature type="active site" evidence="9">
    <location>
        <position position="115"/>
    </location>
</feature>
<keyword evidence="6 9" id="KW-0378">Hydrolase</keyword>
<dbReference type="InterPro" id="IPR001872">
    <property type="entry name" value="Peptidase_A8"/>
</dbReference>
<evidence type="ECO:0000256" key="8">
    <source>
        <dbReference type="ARBA" id="ARBA00023136"/>
    </source>
</evidence>
<keyword evidence="8 9" id="KW-0472">Membrane</keyword>
<dbReference type="PANTHER" id="PTHR33695">
    <property type="entry name" value="LIPOPROTEIN SIGNAL PEPTIDASE"/>
    <property type="match status" value="1"/>
</dbReference>
<feature type="transmembrane region" description="Helical" evidence="9">
    <location>
        <begin position="64"/>
        <end position="81"/>
    </location>
</feature>
<dbReference type="GO" id="GO:0006508">
    <property type="term" value="P:proteolysis"/>
    <property type="evidence" value="ECO:0007669"/>
    <property type="project" value="UniProtKB-KW"/>
</dbReference>
<evidence type="ECO:0000256" key="9">
    <source>
        <dbReference type="HAMAP-Rule" id="MF_00161"/>
    </source>
</evidence>
<feature type="transmembrane region" description="Helical" evidence="9">
    <location>
        <begin position="88"/>
        <end position="105"/>
    </location>
</feature>
<comment type="caution">
    <text evidence="9">Lacks conserved residue(s) required for the propagation of feature annotation.</text>
</comment>
<comment type="caution">
    <text evidence="12">The sequence shown here is derived from an EMBL/GenBank/DDBJ whole genome shotgun (WGS) entry which is preliminary data.</text>
</comment>
<dbReference type="UniPathway" id="UPA00665"/>
<gene>
    <name evidence="9 12" type="primary">lspA</name>
    <name evidence="12" type="ORF">ENJ96_03705</name>
</gene>
<evidence type="ECO:0000256" key="5">
    <source>
        <dbReference type="ARBA" id="ARBA00022750"/>
    </source>
</evidence>
<dbReference type="AlphaFoldDB" id="A0A7V5NZC1"/>
<keyword evidence="5 9" id="KW-0064">Aspartyl protease</keyword>
<dbReference type="PRINTS" id="PR00781">
    <property type="entry name" value="LIPOSIGPTASE"/>
</dbReference>
<dbReference type="Proteomes" id="UP000886101">
    <property type="component" value="Unassembled WGS sequence"/>
</dbReference>
<dbReference type="NCBIfam" id="TIGR00077">
    <property type="entry name" value="lspA"/>
    <property type="match status" value="1"/>
</dbReference>
<dbReference type="GO" id="GO:0004190">
    <property type="term" value="F:aspartic-type endopeptidase activity"/>
    <property type="evidence" value="ECO:0007669"/>
    <property type="project" value="UniProtKB-UniRule"/>
</dbReference>
<feature type="active site" evidence="9">
    <location>
        <position position="133"/>
    </location>
</feature>
<evidence type="ECO:0000256" key="3">
    <source>
        <dbReference type="ARBA" id="ARBA00022670"/>
    </source>
</evidence>
<dbReference type="GO" id="GO:0005886">
    <property type="term" value="C:plasma membrane"/>
    <property type="evidence" value="ECO:0007669"/>
    <property type="project" value="UniProtKB-SubCell"/>
</dbReference>
<keyword evidence="3 9" id="KW-0645">Protease</keyword>
<dbReference type="Pfam" id="PF01252">
    <property type="entry name" value="Peptidase_A8"/>
    <property type="match status" value="1"/>
</dbReference>
<evidence type="ECO:0000313" key="12">
    <source>
        <dbReference type="EMBL" id="HHI96935.1"/>
    </source>
</evidence>
<comment type="subcellular location">
    <subcellularLocation>
        <location evidence="9">Cell membrane</location>
        <topology evidence="9">Multi-pass membrane protein</topology>
    </subcellularLocation>
</comment>
<protein>
    <recommendedName>
        <fullName evidence="9">Lipoprotein signal peptidase</fullName>
        <ecNumber evidence="9">3.4.23.36</ecNumber>
    </recommendedName>
    <alternativeName>
        <fullName evidence="9">Prolipoprotein signal peptidase</fullName>
    </alternativeName>
    <alternativeName>
        <fullName evidence="9">Signal peptidase II</fullName>
        <shortName evidence="9">SPase II</shortName>
    </alternativeName>
</protein>
<evidence type="ECO:0000256" key="7">
    <source>
        <dbReference type="ARBA" id="ARBA00022989"/>
    </source>
</evidence>
<evidence type="ECO:0000256" key="4">
    <source>
        <dbReference type="ARBA" id="ARBA00022692"/>
    </source>
</evidence>
<accession>A0A7V5NZC1</accession>
<keyword evidence="7 9" id="KW-1133">Transmembrane helix</keyword>
<comment type="similarity">
    <text evidence="1 9 11">Belongs to the peptidase A8 family.</text>
</comment>
<proteinExistence type="inferred from homology"/>
<comment type="function">
    <text evidence="9 10">This protein specifically catalyzes the removal of signal peptides from prolipoproteins.</text>
</comment>
<keyword evidence="2 9" id="KW-1003">Cell membrane</keyword>
<dbReference type="PROSITE" id="PS00855">
    <property type="entry name" value="SPASE_II"/>
    <property type="match status" value="1"/>
</dbReference>
<dbReference type="HAMAP" id="MF_00161">
    <property type="entry name" value="LspA"/>
    <property type="match status" value="1"/>
</dbReference>
<keyword evidence="4 9" id="KW-0812">Transmembrane</keyword>
<feature type="transmembrane region" description="Helical" evidence="9">
    <location>
        <begin position="125"/>
        <end position="145"/>
    </location>
</feature>
<evidence type="ECO:0000256" key="1">
    <source>
        <dbReference type="ARBA" id="ARBA00006139"/>
    </source>
</evidence>
<reference evidence="12" key="1">
    <citation type="journal article" date="2020" name="mSystems">
        <title>Genome- and Community-Level Interaction Insights into Carbon Utilization and Element Cycling Functions of Hydrothermarchaeota in Hydrothermal Sediment.</title>
        <authorList>
            <person name="Zhou Z."/>
            <person name="Liu Y."/>
            <person name="Xu W."/>
            <person name="Pan J."/>
            <person name="Luo Z.H."/>
            <person name="Li M."/>
        </authorList>
    </citation>
    <scope>NUCLEOTIDE SEQUENCE [LARGE SCALE GENOMIC DNA]</scope>
    <source>
        <strain evidence="12">HyVt-533</strain>
    </source>
</reference>
<dbReference type="EC" id="3.4.23.36" evidence="9"/>
<evidence type="ECO:0000256" key="6">
    <source>
        <dbReference type="ARBA" id="ARBA00022801"/>
    </source>
</evidence>
<organism evidence="12">
    <name type="scientific">Thermodesulfatator atlanticus</name>
    <dbReference type="NCBI Taxonomy" id="501497"/>
    <lineage>
        <taxon>Bacteria</taxon>
        <taxon>Pseudomonadati</taxon>
        <taxon>Thermodesulfobacteriota</taxon>
        <taxon>Thermodesulfobacteria</taxon>
        <taxon>Thermodesulfobacteriales</taxon>
        <taxon>Thermodesulfatatoraceae</taxon>
        <taxon>Thermodesulfatator</taxon>
    </lineage>
</organism>
<dbReference type="EMBL" id="DROK01000108">
    <property type="protein sequence ID" value="HHI96935.1"/>
    <property type="molecule type" value="Genomic_DNA"/>
</dbReference>
<comment type="catalytic activity">
    <reaction evidence="9 10">
        <text>Release of signal peptides from bacterial membrane prolipoproteins. Hydrolyzes -Xaa-Yaa-Zaa-|-(S,diacylglyceryl)Cys-, in which Xaa is hydrophobic (preferably Leu), and Yaa (Ala or Ser) and Zaa (Gly or Ala) have small, neutral side chains.</text>
        <dbReference type="EC" id="3.4.23.36"/>
    </reaction>
</comment>
<name>A0A7V5NZC1_9BACT</name>
<comment type="pathway">
    <text evidence="9">Protein modification; lipoprotein biosynthesis (signal peptide cleavage).</text>
</comment>
<evidence type="ECO:0000256" key="10">
    <source>
        <dbReference type="RuleBase" id="RU000594"/>
    </source>
</evidence>
<sequence>MIRRLKVFFLSAGLVFILDQASKYLIKQLLGPEVVRPLIPGLVNLVRVWNPGVAFGLAQKGPPWLFVLLNLLAIGGLFFYVRTKDERANQLFCGLIAGGALGNLLDRLLHGQVFDFLDFYLGRYHWPAFNLADAAITLGVIGLLLRSLARP</sequence>
<evidence type="ECO:0000256" key="11">
    <source>
        <dbReference type="RuleBase" id="RU004181"/>
    </source>
</evidence>
<evidence type="ECO:0000256" key="2">
    <source>
        <dbReference type="ARBA" id="ARBA00022475"/>
    </source>
</evidence>